<evidence type="ECO:0000313" key="2">
    <source>
        <dbReference type="EMBL" id="CAG5082841.1"/>
    </source>
</evidence>
<feature type="transmembrane region" description="Helical" evidence="1">
    <location>
        <begin position="35"/>
        <end position="57"/>
    </location>
</feature>
<reference evidence="2 3" key="1">
    <citation type="submission" date="2021-04" db="EMBL/GenBank/DDBJ databases">
        <authorList>
            <person name="Rakotoarivonina H."/>
        </authorList>
    </citation>
    <scope>NUCLEOTIDE SEQUENCE [LARGE SCALE GENOMIC DNA]</scope>
    <source>
        <strain evidence="2 3">XE</strain>
    </source>
</reference>
<name>A0ABN7RPR8_THEXY</name>
<proteinExistence type="predicted"/>
<keyword evidence="1" id="KW-1133">Transmembrane helix</keyword>
<evidence type="ECO:0000313" key="3">
    <source>
        <dbReference type="Proteomes" id="UP000681526"/>
    </source>
</evidence>
<dbReference type="EMBL" id="CAJRAY010000026">
    <property type="protein sequence ID" value="CAG5082841.1"/>
    <property type="molecule type" value="Genomic_DNA"/>
</dbReference>
<gene>
    <name evidence="2" type="primary">txxe 1489</name>
    <name evidence="2" type="ORF">TXXE_06440</name>
</gene>
<organism evidence="2 3">
    <name type="scientific">Thermobacillus xylanilyticus</name>
    <dbReference type="NCBI Taxonomy" id="76633"/>
    <lineage>
        <taxon>Bacteria</taxon>
        <taxon>Bacillati</taxon>
        <taxon>Bacillota</taxon>
        <taxon>Bacilli</taxon>
        <taxon>Bacillales</taxon>
        <taxon>Paenibacillaceae</taxon>
        <taxon>Thermobacillus</taxon>
    </lineage>
</organism>
<protein>
    <submittedName>
        <fullName evidence="2">Uncharacterized protein</fullName>
    </submittedName>
</protein>
<feature type="transmembrane region" description="Helical" evidence="1">
    <location>
        <begin position="104"/>
        <end position="135"/>
    </location>
</feature>
<feature type="transmembrane region" description="Helical" evidence="1">
    <location>
        <begin position="64"/>
        <end position="84"/>
    </location>
</feature>
<dbReference type="RefSeq" id="WP_015256169.1">
    <property type="nucleotide sequence ID" value="NZ_CAJRAY010000026.1"/>
</dbReference>
<keyword evidence="1" id="KW-0812">Transmembrane</keyword>
<sequence>MFYIRNNLRLVFYHLILLLLIAAAGYGLWRAGVDTFHMIGWFPAVIVPGSFVIGLLLTPHRKALGNVLSTLSLLIISLLLYPVYALHDLALDAIYMYGLFHLPYAWLPLVDSFHAVNVLLITLLPFLAATLGIFVKRRLVR</sequence>
<comment type="caution">
    <text evidence="2">The sequence shown here is derived from an EMBL/GenBank/DDBJ whole genome shotgun (WGS) entry which is preliminary data.</text>
</comment>
<feature type="transmembrane region" description="Helical" evidence="1">
    <location>
        <begin position="12"/>
        <end position="29"/>
    </location>
</feature>
<dbReference type="Proteomes" id="UP000681526">
    <property type="component" value="Unassembled WGS sequence"/>
</dbReference>
<keyword evidence="1" id="KW-0472">Membrane</keyword>
<accession>A0ABN7RPR8</accession>
<keyword evidence="3" id="KW-1185">Reference proteome</keyword>
<evidence type="ECO:0000256" key="1">
    <source>
        <dbReference type="SAM" id="Phobius"/>
    </source>
</evidence>